<feature type="transmembrane region" description="Helical" evidence="1">
    <location>
        <begin position="22"/>
        <end position="43"/>
    </location>
</feature>
<keyword evidence="1" id="KW-0812">Transmembrane</keyword>
<dbReference type="AlphaFoldDB" id="A0A4Y7U9N4"/>
<evidence type="ECO:0000256" key="1">
    <source>
        <dbReference type="SAM" id="Phobius"/>
    </source>
</evidence>
<evidence type="ECO:0000313" key="2">
    <source>
        <dbReference type="EMBL" id="TEB43143.1"/>
    </source>
</evidence>
<keyword evidence="1" id="KW-1133">Transmembrane helix</keyword>
<accession>A0A4Y7U9N4</accession>
<sequence>MPKSKEKTEIVKYYGSYLIADFFLNSKVVLYWLSFVLNLRNYYKQQKTKKHRFLALNFTNVTSYPVVFFTRRNQYQVK</sequence>
<protein>
    <submittedName>
        <fullName evidence="2">Uncharacterized protein</fullName>
    </submittedName>
</protein>
<reference evidence="2 3" key="1">
    <citation type="journal article" date="2018" name="Syst. Appl. Microbiol.">
        <title>Flavobacterium circumlabens sp. nov. and Flavobacterium cupreum sp. nov., two psychrotrophic species isolated from Antarctic environmental samples.</title>
        <authorList>
            <person name="Kralova S."/>
            <person name="Busse H.J."/>
            <person name="Svec P."/>
            <person name="Maslanova I."/>
            <person name="Stankova E."/>
            <person name="Bartak M."/>
            <person name="Sedlacek I."/>
        </authorList>
    </citation>
    <scope>NUCLEOTIDE SEQUENCE [LARGE SCALE GENOMIC DNA]</scope>
    <source>
        <strain evidence="2 3">CCM 8828</strain>
    </source>
</reference>
<keyword evidence="1" id="KW-0472">Membrane</keyword>
<proteinExistence type="predicted"/>
<name>A0A4Y7U9N4_9FLAO</name>
<evidence type="ECO:0000313" key="3">
    <source>
        <dbReference type="Proteomes" id="UP000298340"/>
    </source>
</evidence>
<gene>
    <name evidence="2" type="ORF">D0809_17055</name>
</gene>
<dbReference type="EMBL" id="QWDN01000006">
    <property type="protein sequence ID" value="TEB43143.1"/>
    <property type="molecule type" value="Genomic_DNA"/>
</dbReference>
<organism evidence="2 3">
    <name type="scientific">Flavobacterium circumlabens</name>
    <dbReference type="NCBI Taxonomy" id="2133765"/>
    <lineage>
        <taxon>Bacteria</taxon>
        <taxon>Pseudomonadati</taxon>
        <taxon>Bacteroidota</taxon>
        <taxon>Flavobacteriia</taxon>
        <taxon>Flavobacteriales</taxon>
        <taxon>Flavobacteriaceae</taxon>
        <taxon>Flavobacterium</taxon>
    </lineage>
</organism>
<dbReference type="Proteomes" id="UP000298340">
    <property type="component" value="Unassembled WGS sequence"/>
</dbReference>
<comment type="caution">
    <text evidence="2">The sequence shown here is derived from an EMBL/GenBank/DDBJ whole genome shotgun (WGS) entry which is preliminary data.</text>
</comment>